<reference evidence="1" key="1">
    <citation type="submission" date="2021-10" db="EMBL/GenBank/DDBJ databases">
        <title>Melipona bicolor Genome sequencing and assembly.</title>
        <authorList>
            <person name="Araujo N.S."/>
            <person name="Arias M.C."/>
        </authorList>
    </citation>
    <scope>NUCLEOTIDE SEQUENCE</scope>
    <source>
        <strain evidence="1">USP_2M_L1-L4_2017</strain>
        <tissue evidence="1">Whole body</tissue>
    </source>
</reference>
<gene>
    <name evidence="1" type="ORF">K0M31_011810</name>
</gene>
<dbReference type="Proteomes" id="UP001177670">
    <property type="component" value="Unassembled WGS sequence"/>
</dbReference>
<evidence type="ECO:0000313" key="2">
    <source>
        <dbReference type="Proteomes" id="UP001177670"/>
    </source>
</evidence>
<organism evidence="1 2">
    <name type="scientific">Melipona bicolor</name>
    <dbReference type="NCBI Taxonomy" id="60889"/>
    <lineage>
        <taxon>Eukaryota</taxon>
        <taxon>Metazoa</taxon>
        <taxon>Ecdysozoa</taxon>
        <taxon>Arthropoda</taxon>
        <taxon>Hexapoda</taxon>
        <taxon>Insecta</taxon>
        <taxon>Pterygota</taxon>
        <taxon>Neoptera</taxon>
        <taxon>Endopterygota</taxon>
        <taxon>Hymenoptera</taxon>
        <taxon>Apocrita</taxon>
        <taxon>Aculeata</taxon>
        <taxon>Apoidea</taxon>
        <taxon>Anthophila</taxon>
        <taxon>Apidae</taxon>
        <taxon>Melipona</taxon>
    </lineage>
</organism>
<proteinExistence type="predicted"/>
<evidence type="ECO:0000313" key="1">
    <source>
        <dbReference type="EMBL" id="KAK1134025.1"/>
    </source>
</evidence>
<comment type="caution">
    <text evidence="1">The sequence shown here is derived from an EMBL/GenBank/DDBJ whole genome shotgun (WGS) entry which is preliminary data.</text>
</comment>
<accession>A0AA40GA94</accession>
<dbReference type="EMBL" id="JAHYIQ010000003">
    <property type="protein sequence ID" value="KAK1134025.1"/>
    <property type="molecule type" value="Genomic_DNA"/>
</dbReference>
<keyword evidence="2" id="KW-1185">Reference proteome</keyword>
<sequence>MSSYLNNSHDGISRDFIESLEVLADTAPLFYTTASDHRVVEAVGGAPIGPARFRGFEKLRVPLWPANRSALLTIALIFSSAHADDIMKLNHKEEATAFERSVSFVRVYPDRG</sequence>
<name>A0AA40GA94_9HYME</name>
<protein>
    <submittedName>
        <fullName evidence="1">Uncharacterized protein</fullName>
    </submittedName>
</protein>
<dbReference type="AlphaFoldDB" id="A0AA40GA94"/>